<comment type="caution">
    <text evidence="2">The sequence shown here is derived from an EMBL/GenBank/DDBJ whole genome shotgun (WGS) entry which is preliminary data.</text>
</comment>
<keyword evidence="3" id="KW-1185">Reference proteome</keyword>
<feature type="region of interest" description="Disordered" evidence="1">
    <location>
        <begin position="1"/>
        <end position="45"/>
    </location>
</feature>
<dbReference type="Proteomes" id="UP001240171">
    <property type="component" value="Unassembled WGS sequence"/>
</dbReference>
<dbReference type="EMBL" id="JAUQTB010000008">
    <property type="protein sequence ID" value="MDO7907525.1"/>
    <property type="molecule type" value="Genomic_DNA"/>
</dbReference>
<evidence type="ECO:0000313" key="3">
    <source>
        <dbReference type="Proteomes" id="UP001240171"/>
    </source>
</evidence>
<accession>A0ABT9CF71</accession>
<name>A0ABT9CF71_9BACL</name>
<evidence type="ECO:0000313" key="2">
    <source>
        <dbReference type="EMBL" id="MDO7907525.1"/>
    </source>
</evidence>
<proteinExistence type="predicted"/>
<feature type="compositionally biased region" description="Polar residues" evidence="1">
    <location>
        <begin position="36"/>
        <end position="45"/>
    </location>
</feature>
<sequence>MPNRKPLKINAQQNKSSIMEESISVRPQKAAKYPPSLNQIPKNES</sequence>
<protein>
    <submittedName>
        <fullName evidence="2">Uncharacterized protein</fullName>
    </submittedName>
</protein>
<feature type="compositionally biased region" description="Polar residues" evidence="1">
    <location>
        <begin position="10"/>
        <end position="19"/>
    </location>
</feature>
<gene>
    <name evidence="2" type="ORF">Q5741_14040</name>
</gene>
<reference evidence="2 3" key="1">
    <citation type="submission" date="2023-07" db="EMBL/GenBank/DDBJ databases">
        <title>Paenibacillus sp. JX-17 nov. isolated from soil.</title>
        <authorList>
            <person name="Wan Y."/>
            <person name="Liu B."/>
        </authorList>
    </citation>
    <scope>NUCLEOTIDE SEQUENCE [LARGE SCALE GENOMIC DNA]</scope>
    <source>
        <strain evidence="2 3">JX-17</strain>
    </source>
</reference>
<organism evidence="2 3">
    <name type="scientific">Paenibacillus lacisoli</name>
    <dbReference type="NCBI Taxonomy" id="3064525"/>
    <lineage>
        <taxon>Bacteria</taxon>
        <taxon>Bacillati</taxon>
        <taxon>Bacillota</taxon>
        <taxon>Bacilli</taxon>
        <taxon>Bacillales</taxon>
        <taxon>Paenibacillaceae</taxon>
        <taxon>Paenibacillus</taxon>
    </lineage>
</organism>
<dbReference type="RefSeq" id="WP_305024740.1">
    <property type="nucleotide sequence ID" value="NZ_JAUQTB010000008.1"/>
</dbReference>
<evidence type="ECO:0000256" key="1">
    <source>
        <dbReference type="SAM" id="MobiDB-lite"/>
    </source>
</evidence>